<gene>
    <name evidence="1" type="ORF">GCM10010468_19690</name>
</gene>
<name>A0ABP6QAQ1_9ACTN</name>
<dbReference type="GO" id="GO:0016740">
    <property type="term" value="F:transferase activity"/>
    <property type="evidence" value="ECO:0007669"/>
    <property type="project" value="UniProtKB-KW"/>
</dbReference>
<keyword evidence="2" id="KW-1185">Reference proteome</keyword>
<proteinExistence type="predicted"/>
<dbReference type="InterPro" id="IPR003673">
    <property type="entry name" value="CoA-Trfase_fam_III"/>
</dbReference>
<reference evidence="2" key="1">
    <citation type="journal article" date="2019" name="Int. J. Syst. Evol. Microbiol.">
        <title>The Global Catalogue of Microorganisms (GCM) 10K type strain sequencing project: providing services to taxonomists for standard genome sequencing and annotation.</title>
        <authorList>
            <consortium name="The Broad Institute Genomics Platform"/>
            <consortium name="The Broad Institute Genome Sequencing Center for Infectious Disease"/>
            <person name="Wu L."/>
            <person name="Ma J."/>
        </authorList>
    </citation>
    <scope>NUCLEOTIDE SEQUENCE [LARGE SCALE GENOMIC DNA]</scope>
    <source>
        <strain evidence="2">JCM 9377</strain>
    </source>
</reference>
<dbReference type="PANTHER" id="PTHR48229">
    <property type="entry name" value="CAIB/BAIF FAMILY ENZYME (AFU_ORTHOLOGUE AFUA_1G05360)-RELATED"/>
    <property type="match status" value="1"/>
</dbReference>
<accession>A0ABP6QAQ1</accession>
<dbReference type="InterPro" id="IPR052985">
    <property type="entry name" value="CoA-trans_III_biosynth/detox"/>
</dbReference>
<evidence type="ECO:0000313" key="1">
    <source>
        <dbReference type="EMBL" id="GAA3204917.1"/>
    </source>
</evidence>
<dbReference type="Pfam" id="PF02515">
    <property type="entry name" value="CoA_transf_3"/>
    <property type="match status" value="1"/>
</dbReference>
<dbReference type="Proteomes" id="UP001501237">
    <property type="component" value="Unassembled WGS sequence"/>
</dbReference>
<dbReference type="EMBL" id="BAAAUV010000004">
    <property type="protein sequence ID" value="GAA3204917.1"/>
    <property type="molecule type" value="Genomic_DNA"/>
</dbReference>
<organism evidence="1 2">
    <name type="scientific">Actinocorallia longicatena</name>
    <dbReference type="NCBI Taxonomy" id="111803"/>
    <lineage>
        <taxon>Bacteria</taxon>
        <taxon>Bacillati</taxon>
        <taxon>Actinomycetota</taxon>
        <taxon>Actinomycetes</taxon>
        <taxon>Streptosporangiales</taxon>
        <taxon>Thermomonosporaceae</taxon>
        <taxon>Actinocorallia</taxon>
    </lineage>
</organism>
<dbReference type="Gene3D" id="3.40.50.10540">
    <property type="entry name" value="Crotonobetainyl-coa:carnitine coa-transferase, domain 1"/>
    <property type="match status" value="1"/>
</dbReference>
<dbReference type="PANTHER" id="PTHR48229:SF1">
    <property type="entry name" value="ALPHA METHYLACYL-COA RACEMASE-RELATED"/>
    <property type="match status" value="1"/>
</dbReference>
<dbReference type="RefSeq" id="WP_344825075.1">
    <property type="nucleotide sequence ID" value="NZ_BAAAUV010000004.1"/>
</dbReference>
<comment type="caution">
    <text evidence="1">The sequence shown here is derived from an EMBL/GenBank/DDBJ whole genome shotgun (WGS) entry which is preliminary data.</text>
</comment>
<protein>
    <submittedName>
        <fullName evidence="1">CoA transferase</fullName>
    </submittedName>
</protein>
<keyword evidence="1" id="KW-0808">Transferase</keyword>
<dbReference type="SUPFAM" id="SSF89796">
    <property type="entry name" value="CoA-transferase family III (CaiB/BaiF)"/>
    <property type="match status" value="1"/>
</dbReference>
<evidence type="ECO:0000313" key="2">
    <source>
        <dbReference type="Proteomes" id="UP001501237"/>
    </source>
</evidence>
<sequence>MKEEAVSRWAASGAMSLTGRPGAPGLGPPGPLVAALDALASPFPGLDPLVLLTERAALAGLTRQGATSCGGGTRLLRARDAWIAVSLPRAGDVEALPAWLEGAVPGDGAEPPWEAVAAAVAGRTGEALLERAELLGLAVGVLPGRRPLRPAVVRSRLGDAPPRDDLRGLRVVDLTSLWAGPLCGDLLGRRGAEVVKVESPVRPDGTRRGSPAVFDLINGGKRSVALDFSTREGVTALRALLRSADVVLEASRPRALEQAGVRAAEIVAEGGPSVWVSITGHGRERPMRVGFGDDAAVAGGLVVRDAAGPCFCADAIADPATGLTAAHACLEALRSGGRWLLDIAMSAVAASLAGPSLPVFPGLTCGPLRARSPRAPSRPLGADTAAVLAATAGAG</sequence>
<dbReference type="InterPro" id="IPR023606">
    <property type="entry name" value="CoA-Trfase_III_dom_1_sf"/>
</dbReference>